<evidence type="ECO:0000313" key="4">
    <source>
        <dbReference type="EMBL" id="HHK67929.1"/>
    </source>
</evidence>
<dbReference type="AlphaFoldDB" id="A0A7C5Q3N8"/>
<keyword evidence="2 3" id="KW-0560">Oxidoreductase</keyword>
<dbReference type="NCBIfam" id="TIGR00532">
    <property type="entry name" value="HMG_CoA_R_NAD"/>
    <property type="match status" value="1"/>
</dbReference>
<dbReference type="PROSITE" id="PS00318">
    <property type="entry name" value="HMG_COA_REDUCTASE_2"/>
    <property type="match status" value="1"/>
</dbReference>
<dbReference type="InterPro" id="IPR009029">
    <property type="entry name" value="HMG_CoA_Rdtase_sub-bd_dom_sf"/>
</dbReference>
<dbReference type="PROSITE" id="PS00066">
    <property type="entry name" value="HMG_COA_REDUCTASE_1"/>
    <property type="match status" value="1"/>
</dbReference>
<name>A0A7C5Q3N8_CALS0</name>
<organism evidence="4">
    <name type="scientific">Caldiarchaeum subterraneum</name>
    <dbReference type="NCBI Taxonomy" id="311458"/>
    <lineage>
        <taxon>Archaea</taxon>
        <taxon>Nitrososphaerota</taxon>
        <taxon>Candidatus Caldarchaeales</taxon>
        <taxon>Candidatus Caldarchaeaceae</taxon>
        <taxon>Candidatus Caldarchaeum</taxon>
    </lineage>
</organism>
<dbReference type="SUPFAM" id="SSF56542">
    <property type="entry name" value="Substrate-binding domain of HMG-CoA reductase"/>
    <property type="match status" value="1"/>
</dbReference>
<protein>
    <recommendedName>
        <fullName evidence="3">3-hydroxy-3-methylglutaryl coenzyme A reductase</fullName>
        <shortName evidence="3">HMG-CoA reductase</shortName>
    </recommendedName>
</protein>
<dbReference type="CDD" id="cd00644">
    <property type="entry name" value="HMG-CoA_reductase_classII"/>
    <property type="match status" value="1"/>
</dbReference>
<dbReference type="PANTHER" id="PTHR10572:SF24">
    <property type="entry name" value="3-HYDROXY-3-METHYLGLUTARYL-COENZYME A REDUCTASE"/>
    <property type="match status" value="1"/>
</dbReference>
<dbReference type="PANTHER" id="PTHR10572">
    <property type="entry name" value="3-HYDROXY-3-METHYLGLUTARYL-COENZYME A REDUCTASE"/>
    <property type="match status" value="1"/>
</dbReference>
<evidence type="ECO:0000256" key="2">
    <source>
        <dbReference type="ARBA" id="ARBA00023002"/>
    </source>
</evidence>
<dbReference type="GO" id="GO:0004420">
    <property type="term" value="F:hydroxymethylglutaryl-CoA reductase (NADPH) activity"/>
    <property type="evidence" value="ECO:0007669"/>
    <property type="project" value="InterPro"/>
</dbReference>
<dbReference type="PRINTS" id="PR00071">
    <property type="entry name" value="HMGCOARDTASE"/>
</dbReference>
<dbReference type="InterPro" id="IPR023076">
    <property type="entry name" value="HMG_CoA_Rdtase_CS"/>
</dbReference>
<proteinExistence type="inferred from homology"/>
<dbReference type="InterPro" id="IPR009023">
    <property type="entry name" value="HMG_CoA_Rdtase_NAD(P)-bd_sf"/>
</dbReference>
<dbReference type="InterPro" id="IPR023074">
    <property type="entry name" value="HMG_CoA_Rdtase_cat_sf"/>
</dbReference>
<accession>A0A7C5Q3N8</accession>
<evidence type="ECO:0000256" key="1">
    <source>
        <dbReference type="ARBA" id="ARBA00007661"/>
    </source>
</evidence>
<sequence>MQRSSRIAGFYQLSPDDRLKHVADFANLTNEEKQLIKSGGLDLSTACRMIENVVGIFPLPLGIATNFLINNVDYLVPMAVEEPSVVAAASNAAKMARDGGGIHSFQPQQLMIGQVQLVNVPNPYAAKMEILRGRDEIIAAANEKDPVLVNLGGGAKDVEARVLETDLGSMVVVHLIVDVRDAMGANAVNTMCEAIAPMLARMAGGTFRLRIISNLADKRIARAYARIPAESVGGKEVAHGIVEAYQFAKADPYRAATHNKGIMNGIDAVAIATGNDWRALEAGAHAYAARSGRYEPLTVWEQMPDGDLVGTIELPLAVGIVGGATRTNPVAKTCLKILGVKTAKELAEVMAAVGLVQNLAALRALAAEGIQAGHMSLHAKNIAVMAGAVGDEIDLVAEAMVREKIIRVDRAQEILEEIRSRRRS</sequence>
<reference evidence="4" key="1">
    <citation type="journal article" date="2020" name="mSystems">
        <title>Genome- and Community-Level Interaction Insights into Carbon Utilization and Element Cycling Functions of Hydrothermarchaeota in Hydrothermal Sediment.</title>
        <authorList>
            <person name="Zhou Z."/>
            <person name="Liu Y."/>
            <person name="Xu W."/>
            <person name="Pan J."/>
            <person name="Luo Z.H."/>
            <person name="Li M."/>
        </authorList>
    </citation>
    <scope>NUCLEOTIDE SEQUENCE [LARGE SCALE GENOMIC DNA]</scope>
    <source>
        <strain evidence="4">SpSt-1056</strain>
    </source>
</reference>
<dbReference type="Gene3D" id="3.90.770.10">
    <property type="entry name" value="3-hydroxy-3-methylglutaryl-coenzyme A Reductase, Chain A, domain 2"/>
    <property type="match status" value="2"/>
</dbReference>
<dbReference type="InterPro" id="IPR002202">
    <property type="entry name" value="HMG_CoA_Rdtase"/>
</dbReference>
<comment type="similarity">
    <text evidence="1 3">Belongs to the HMG-CoA reductase family.</text>
</comment>
<dbReference type="Gene3D" id="1.10.8.660">
    <property type="match status" value="1"/>
</dbReference>
<dbReference type="PROSITE" id="PS50065">
    <property type="entry name" value="HMG_COA_REDUCTASE_4"/>
    <property type="match status" value="1"/>
</dbReference>
<dbReference type="EMBL" id="DRWN01000019">
    <property type="protein sequence ID" value="HHK67929.1"/>
    <property type="molecule type" value="Genomic_DNA"/>
</dbReference>
<gene>
    <name evidence="4" type="ORF">ENM11_02080</name>
</gene>
<evidence type="ECO:0000256" key="3">
    <source>
        <dbReference type="RuleBase" id="RU361219"/>
    </source>
</evidence>
<comment type="caution">
    <text evidence="4">The sequence shown here is derived from an EMBL/GenBank/DDBJ whole genome shotgun (WGS) entry which is preliminary data.</text>
</comment>
<dbReference type="Pfam" id="PF00368">
    <property type="entry name" value="HMG-CoA_red"/>
    <property type="match status" value="1"/>
</dbReference>
<dbReference type="SUPFAM" id="SSF55035">
    <property type="entry name" value="NAD-binding domain of HMG-CoA reductase"/>
    <property type="match status" value="1"/>
</dbReference>
<dbReference type="InterPro" id="IPR004553">
    <property type="entry name" value="HMG_CoA_Rdtase_bac-typ"/>
</dbReference>
<dbReference type="GO" id="GO:0015936">
    <property type="term" value="P:coenzyme A metabolic process"/>
    <property type="evidence" value="ECO:0007669"/>
    <property type="project" value="InterPro"/>
</dbReference>